<dbReference type="Proteomes" id="UP000076276">
    <property type="component" value="Unassembled WGS sequence"/>
</dbReference>
<reference evidence="2 3" key="1">
    <citation type="submission" date="2016-03" db="EMBL/GenBank/DDBJ databases">
        <title>Acinetobacter genomospecies 28 strain ANC 4149.</title>
        <authorList>
            <person name="Radolfova-Krizova L."/>
            <person name="Nemec A."/>
        </authorList>
    </citation>
    <scope>NUCLEOTIDE SEQUENCE [LARGE SCALE GENOMIC DNA]</scope>
    <source>
        <strain evidence="2 3">ANC 4149</strain>
    </source>
</reference>
<proteinExistence type="predicted"/>
<sequence length="150" mass="17450">MIRKSRIEDIPEIIRVVHESVRSCIQDHQRNESEIQIWLEKTNQSSLLLSLPYNDSWVYIEHDQIAGFILVNDHGKILMNYIRPEMQQQGIGTALLMNMIDCLRDKKISQITLDSTQTALPFYKKCGFESIYPMQNEHSPALTNLVKYLA</sequence>
<dbReference type="InterPro" id="IPR000182">
    <property type="entry name" value="GNAT_dom"/>
</dbReference>
<evidence type="ECO:0000313" key="2">
    <source>
        <dbReference type="EMBL" id="KYQ73710.1"/>
    </source>
</evidence>
<dbReference type="PANTHER" id="PTHR43451:SF1">
    <property type="entry name" value="ACETYLTRANSFERASE"/>
    <property type="match status" value="1"/>
</dbReference>
<dbReference type="InterPro" id="IPR016181">
    <property type="entry name" value="Acyl_CoA_acyltransferase"/>
</dbReference>
<dbReference type="EMBL" id="LUAW01000001">
    <property type="protein sequence ID" value="KYQ73710.1"/>
    <property type="molecule type" value="Genomic_DNA"/>
</dbReference>
<dbReference type="Pfam" id="PF13673">
    <property type="entry name" value="Acetyltransf_10"/>
    <property type="match status" value="1"/>
</dbReference>
<dbReference type="GO" id="GO:0016747">
    <property type="term" value="F:acyltransferase activity, transferring groups other than amino-acyl groups"/>
    <property type="evidence" value="ECO:0007669"/>
    <property type="project" value="InterPro"/>
</dbReference>
<dbReference type="Gene3D" id="3.40.630.30">
    <property type="match status" value="1"/>
</dbReference>
<dbReference type="STRING" id="1806892.AZH43_00940"/>
<dbReference type="CDD" id="cd04301">
    <property type="entry name" value="NAT_SF"/>
    <property type="match status" value="1"/>
</dbReference>
<keyword evidence="3" id="KW-1185">Reference proteome</keyword>
<comment type="caution">
    <text evidence="2">The sequence shown here is derived from an EMBL/GenBank/DDBJ whole genome shotgun (WGS) entry which is preliminary data.</text>
</comment>
<feature type="domain" description="N-acetyltransferase" evidence="1">
    <location>
        <begin position="1"/>
        <end position="150"/>
    </location>
</feature>
<name>A0A151Y6T2_9GAMM</name>
<dbReference type="SUPFAM" id="SSF55729">
    <property type="entry name" value="Acyl-CoA N-acyltransferases (Nat)"/>
    <property type="match status" value="1"/>
</dbReference>
<dbReference type="PANTHER" id="PTHR43451">
    <property type="entry name" value="ACETYLTRANSFERASE (GNAT) FAMILY PROTEIN"/>
    <property type="match status" value="1"/>
</dbReference>
<gene>
    <name evidence="2" type="ORF">AZH43_00940</name>
</gene>
<dbReference type="InterPro" id="IPR052564">
    <property type="entry name" value="N-acetyltrans/Recomb-assoc"/>
</dbReference>
<dbReference type="RefSeq" id="WP_067665450.1">
    <property type="nucleotide sequence ID" value="NZ_CBCSIK010000001.1"/>
</dbReference>
<dbReference type="PROSITE" id="PS51186">
    <property type="entry name" value="GNAT"/>
    <property type="match status" value="1"/>
</dbReference>
<organism evidence="2 3">
    <name type="scientific">Acinetobacter pragensis</name>
    <dbReference type="NCBI Taxonomy" id="1806892"/>
    <lineage>
        <taxon>Bacteria</taxon>
        <taxon>Pseudomonadati</taxon>
        <taxon>Pseudomonadota</taxon>
        <taxon>Gammaproteobacteria</taxon>
        <taxon>Moraxellales</taxon>
        <taxon>Moraxellaceae</taxon>
        <taxon>Acinetobacter</taxon>
    </lineage>
</organism>
<protein>
    <recommendedName>
        <fullName evidence="1">N-acetyltransferase domain-containing protein</fullName>
    </recommendedName>
</protein>
<dbReference type="AlphaFoldDB" id="A0A151Y6T2"/>
<evidence type="ECO:0000259" key="1">
    <source>
        <dbReference type="PROSITE" id="PS51186"/>
    </source>
</evidence>
<evidence type="ECO:0000313" key="3">
    <source>
        <dbReference type="Proteomes" id="UP000076276"/>
    </source>
</evidence>
<accession>A0A151Y6T2</accession>
<dbReference type="OrthoDB" id="5355033at2"/>